<dbReference type="AlphaFoldDB" id="A0A3M0L298"/>
<protein>
    <submittedName>
        <fullName evidence="2">Uncharacterized protein</fullName>
    </submittedName>
</protein>
<evidence type="ECO:0000256" key="1">
    <source>
        <dbReference type="SAM" id="MobiDB-lite"/>
    </source>
</evidence>
<accession>A0A3M0L298</accession>
<dbReference type="EMBL" id="QRBI01000106">
    <property type="protein sequence ID" value="RMC13417.1"/>
    <property type="molecule type" value="Genomic_DNA"/>
</dbReference>
<name>A0A3M0L298_HIRRU</name>
<evidence type="ECO:0000313" key="3">
    <source>
        <dbReference type="Proteomes" id="UP000269221"/>
    </source>
</evidence>
<gene>
    <name evidence="2" type="ORF">DUI87_10955</name>
</gene>
<evidence type="ECO:0000313" key="2">
    <source>
        <dbReference type="EMBL" id="RMC13417.1"/>
    </source>
</evidence>
<keyword evidence="3" id="KW-1185">Reference proteome</keyword>
<sequence length="78" mass="8774">MEGWTRRLLQNEWNHPLEVDFQQAMDRVAKEVFLVQTGGGDVEIQGIPLVALEGQRPRQGGLGPQPKAQRDTSFNFSP</sequence>
<organism evidence="2 3">
    <name type="scientific">Hirundo rustica rustica</name>
    <dbReference type="NCBI Taxonomy" id="333673"/>
    <lineage>
        <taxon>Eukaryota</taxon>
        <taxon>Metazoa</taxon>
        <taxon>Chordata</taxon>
        <taxon>Craniata</taxon>
        <taxon>Vertebrata</taxon>
        <taxon>Euteleostomi</taxon>
        <taxon>Archelosauria</taxon>
        <taxon>Archosauria</taxon>
        <taxon>Dinosauria</taxon>
        <taxon>Saurischia</taxon>
        <taxon>Theropoda</taxon>
        <taxon>Coelurosauria</taxon>
        <taxon>Aves</taxon>
        <taxon>Neognathae</taxon>
        <taxon>Neoaves</taxon>
        <taxon>Telluraves</taxon>
        <taxon>Australaves</taxon>
        <taxon>Passeriformes</taxon>
        <taxon>Sylvioidea</taxon>
        <taxon>Hirundinidae</taxon>
        <taxon>Hirundo</taxon>
    </lineage>
</organism>
<comment type="caution">
    <text evidence="2">The sequence shown here is derived from an EMBL/GenBank/DDBJ whole genome shotgun (WGS) entry which is preliminary data.</text>
</comment>
<feature type="region of interest" description="Disordered" evidence="1">
    <location>
        <begin position="54"/>
        <end position="78"/>
    </location>
</feature>
<reference evidence="2 3" key="1">
    <citation type="submission" date="2018-07" db="EMBL/GenBank/DDBJ databases">
        <title>A high quality draft genome assembly of the barn swallow (H. rustica rustica).</title>
        <authorList>
            <person name="Formenti G."/>
            <person name="Chiara M."/>
            <person name="Poveda L."/>
            <person name="Francoijs K.-J."/>
            <person name="Bonisoli-Alquati A."/>
            <person name="Canova L."/>
            <person name="Gianfranceschi L."/>
            <person name="Horner D.S."/>
            <person name="Saino N."/>
        </authorList>
    </citation>
    <scope>NUCLEOTIDE SEQUENCE [LARGE SCALE GENOMIC DNA]</scope>
    <source>
        <strain evidence="2">Chelidonia</strain>
        <tissue evidence="2">Blood</tissue>
    </source>
</reference>
<proteinExistence type="predicted"/>
<dbReference type="Proteomes" id="UP000269221">
    <property type="component" value="Unassembled WGS sequence"/>
</dbReference>